<sequence>MPRLSVADALAIHHAIHSTADTVILADGTVCRIIVSANRCRRCDLPLGMFSSNAKLMAQNMDKDSAAAKRARQGAQITHIIPLGANGQHGTYNWGMIEDGRIAKKCFVLEDPTRPPQDPARTPHGHLRAACTYLDCPYNERTEAKRTGGPLGRRGGGQPKRRYFTAPAFGRKAWRKTLPDPGPSYSPSR</sequence>
<name>A0A0D3IJ04_EMIH1</name>
<feature type="compositionally biased region" description="Gly residues" evidence="1">
    <location>
        <begin position="149"/>
        <end position="158"/>
    </location>
</feature>
<dbReference type="RefSeq" id="XP_005763668.1">
    <property type="nucleotide sequence ID" value="XM_005763611.1"/>
</dbReference>
<feature type="region of interest" description="Disordered" evidence="1">
    <location>
        <begin position="142"/>
        <end position="189"/>
    </location>
</feature>
<reference evidence="3" key="1">
    <citation type="journal article" date="2013" name="Nature">
        <title>Pan genome of the phytoplankton Emiliania underpins its global distribution.</title>
        <authorList>
            <person name="Read B.A."/>
            <person name="Kegel J."/>
            <person name="Klute M.J."/>
            <person name="Kuo A."/>
            <person name="Lefebvre S.C."/>
            <person name="Maumus F."/>
            <person name="Mayer C."/>
            <person name="Miller J."/>
            <person name="Monier A."/>
            <person name="Salamov A."/>
            <person name="Young J."/>
            <person name="Aguilar M."/>
            <person name="Claverie J.M."/>
            <person name="Frickenhaus S."/>
            <person name="Gonzalez K."/>
            <person name="Herman E.K."/>
            <person name="Lin Y.C."/>
            <person name="Napier J."/>
            <person name="Ogata H."/>
            <person name="Sarno A.F."/>
            <person name="Shmutz J."/>
            <person name="Schroeder D."/>
            <person name="de Vargas C."/>
            <person name="Verret F."/>
            <person name="von Dassow P."/>
            <person name="Valentin K."/>
            <person name="Van de Peer Y."/>
            <person name="Wheeler G."/>
            <person name="Dacks J.B."/>
            <person name="Delwiche C.F."/>
            <person name="Dyhrman S.T."/>
            <person name="Glockner G."/>
            <person name="John U."/>
            <person name="Richards T."/>
            <person name="Worden A.Z."/>
            <person name="Zhang X."/>
            <person name="Grigoriev I.V."/>
            <person name="Allen A.E."/>
            <person name="Bidle K."/>
            <person name="Borodovsky M."/>
            <person name="Bowler C."/>
            <person name="Brownlee C."/>
            <person name="Cock J.M."/>
            <person name="Elias M."/>
            <person name="Gladyshev V.N."/>
            <person name="Groth M."/>
            <person name="Guda C."/>
            <person name="Hadaegh A."/>
            <person name="Iglesias-Rodriguez M.D."/>
            <person name="Jenkins J."/>
            <person name="Jones B.M."/>
            <person name="Lawson T."/>
            <person name="Leese F."/>
            <person name="Lindquist E."/>
            <person name="Lobanov A."/>
            <person name="Lomsadze A."/>
            <person name="Malik S.B."/>
            <person name="Marsh M.E."/>
            <person name="Mackinder L."/>
            <person name="Mock T."/>
            <person name="Mueller-Roeber B."/>
            <person name="Pagarete A."/>
            <person name="Parker M."/>
            <person name="Probert I."/>
            <person name="Quesneville H."/>
            <person name="Raines C."/>
            <person name="Rensing S.A."/>
            <person name="Riano-Pachon D.M."/>
            <person name="Richier S."/>
            <person name="Rokitta S."/>
            <person name="Shiraiwa Y."/>
            <person name="Soanes D.M."/>
            <person name="van der Giezen M."/>
            <person name="Wahlund T.M."/>
            <person name="Williams B."/>
            <person name="Wilson W."/>
            <person name="Wolfe G."/>
            <person name="Wurch L.L."/>
        </authorList>
    </citation>
    <scope>NUCLEOTIDE SEQUENCE</scope>
</reference>
<evidence type="ECO:0000256" key="1">
    <source>
        <dbReference type="SAM" id="MobiDB-lite"/>
    </source>
</evidence>
<proteinExistence type="predicted"/>
<protein>
    <submittedName>
        <fullName evidence="2">Uncharacterized protein</fullName>
    </submittedName>
</protein>
<dbReference type="KEGG" id="ehx:EMIHUDRAFT_374322"/>
<dbReference type="Proteomes" id="UP000013827">
    <property type="component" value="Unassembled WGS sequence"/>
</dbReference>
<dbReference type="EnsemblProtists" id="EOD11239">
    <property type="protein sequence ID" value="EOD11239"/>
    <property type="gene ID" value="EMIHUDRAFT_374322"/>
</dbReference>
<dbReference type="HOGENOM" id="CLU_1438007_0_0_1"/>
<dbReference type="PaxDb" id="2903-EOD11239"/>
<feature type="compositionally biased region" description="Pro residues" evidence="1">
    <location>
        <begin position="180"/>
        <end position="189"/>
    </location>
</feature>
<keyword evidence="3" id="KW-1185">Reference proteome</keyword>
<reference evidence="2" key="2">
    <citation type="submission" date="2024-10" db="UniProtKB">
        <authorList>
            <consortium name="EnsemblProtists"/>
        </authorList>
    </citation>
    <scope>IDENTIFICATION</scope>
</reference>
<evidence type="ECO:0000313" key="3">
    <source>
        <dbReference type="Proteomes" id="UP000013827"/>
    </source>
</evidence>
<dbReference type="GeneID" id="17257390"/>
<dbReference type="AlphaFoldDB" id="A0A0D3IJ04"/>
<accession>A0A0D3IJ04</accession>
<evidence type="ECO:0000313" key="2">
    <source>
        <dbReference type="EnsemblProtists" id="EOD11239"/>
    </source>
</evidence>
<organism evidence="2 3">
    <name type="scientific">Emiliania huxleyi (strain CCMP1516)</name>
    <dbReference type="NCBI Taxonomy" id="280463"/>
    <lineage>
        <taxon>Eukaryota</taxon>
        <taxon>Haptista</taxon>
        <taxon>Haptophyta</taxon>
        <taxon>Prymnesiophyceae</taxon>
        <taxon>Isochrysidales</taxon>
        <taxon>Noelaerhabdaceae</taxon>
        <taxon>Emiliania</taxon>
    </lineage>
</organism>